<reference evidence="2" key="1">
    <citation type="journal article" date="2012" name="Science">
        <title>The Paleozoic origin of enzymatic lignin decomposition reconstructed from 31 fungal genomes.</title>
        <authorList>
            <person name="Floudas D."/>
            <person name="Binder M."/>
            <person name="Riley R."/>
            <person name="Barry K."/>
            <person name="Blanchette R.A."/>
            <person name="Henrissat B."/>
            <person name="Martinez A.T."/>
            <person name="Otillar R."/>
            <person name="Spatafora J.W."/>
            <person name="Yadav J.S."/>
            <person name="Aerts A."/>
            <person name="Benoit I."/>
            <person name="Boyd A."/>
            <person name="Carlson A."/>
            <person name="Copeland A."/>
            <person name="Coutinho P.M."/>
            <person name="de Vries R.P."/>
            <person name="Ferreira P."/>
            <person name="Findley K."/>
            <person name="Foster B."/>
            <person name="Gaskell J."/>
            <person name="Glotzer D."/>
            <person name="Gorecki P."/>
            <person name="Heitman J."/>
            <person name="Hesse C."/>
            <person name="Hori C."/>
            <person name="Igarashi K."/>
            <person name="Jurgens J.A."/>
            <person name="Kallen N."/>
            <person name="Kersten P."/>
            <person name="Kohler A."/>
            <person name="Kuees U."/>
            <person name="Kumar T.K.A."/>
            <person name="Kuo A."/>
            <person name="LaButti K."/>
            <person name="Larrondo L.F."/>
            <person name="Lindquist E."/>
            <person name="Ling A."/>
            <person name="Lombard V."/>
            <person name="Lucas S."/>
            <person name="Lundell T."/>
            <person name="Martin R."/>
            <person name="McLaughlin D.J."/>
            <person name="Morgenstern I."/>
            <person name="Morin E."/>
            <person name="Murat C."/>
            <person name="Nagy L.G."/>
            <person name="Nolan M."/>
            <person name="Ohm R.A."/>
            <person name="Patyshakuliyeva A."/>
            <person name="Rokas A."/>
            <person name="Ruiz-Duenas F.J."/>
            <person name="Sabat G."/>
            <person name="Salamov A."/>
            <person name="Samejima M."/>
            <person name="Schmutz J."/>
            <person name="Slot J.C."/>
            <person name="St John F."/>
            <person name="Stenlid J."/>
            <person name="Sun H."/>
            <person name="Sun S."/>
            <person name="Syed K."/>
            <person name="Tsang A."/>
            <person name="Wiebenga A."/>
            <person name="Young D."/>
            <person name="Pisabarro A."/>
            <person name="Eastwood D.C."/>
            <person name="Martin F."/>
            <person name="Cullen D."/>
            <person name="Grigoriev I.V."/>
            <person name="Hibbett D.S."/>
        </authorList>
    </citation>
    <scope>NUCLEOTIDE SEQUENCE [LARGE SCALE GENOMIC DNA]</scope>
    <source>
        <strain evidence="2">TFB10046</strain>
    </source>
</reference>
<name>J0WWH0_AURST</name>
<keyword evidence="2" id="KW-1185">Reference proteome</keyword>
<proteinExistence type="predicted"/>
<dbReference type="OrthoDB" id="4232400at2759"/>
<sequence length="65" mass="7297">MSGRPRPTKSSIIKSGWGNRLMFQASYGLRMDPDDIEEGNLILEELLKSAIEEWEEEQRAAAASS</sequence>
<dbReference type="Proteomes" id="UP000006514">
    <property type="component" value="Unassembled WGS sequence"/>
</dbReference>
<dbReference type="InParanoid" id="J0WWH0"/>
<evidence type="ECO:0000313" key="2">
    <source>
        <dbReference type="Proteomes" id="UP000006514"/>
    </source>
</evidence>
<dbReference type="EMBL" id="JH687833">
    <property type="protein sequence ID" value="EJD37889.1"/>
    <property type="molecule type" value="Genomic_DNA"/>
</dbReference>
<dbReference type="eggNOG" id="ENOG502R1WE">
    <property type="taxonomic scope" value="Eukaryota"/>
</dbReference>
<evidence type="ECO:0000313" key="1">
    <source>
        <dbReference type="EMBL" id="EJD37889.1"/>
    </source>
</evidence>
<dbReference type="KEGG" id="adl:AURDEDRAFT_173030"/>
<accession>J0WWH0</accession>
<protein>
    <submittedName>
        <fullName evidence="1">Uncharacterized protein</fullName>
    </submittedName>
</protein>
<dbReference type="AlphaFoldDB" id="J0WWH0"/>
<gene>
    <name evidence="1" type="ORF">AURDEDRAFT_173030</name>
</gene>
<organism evidence="1 2">
    <name type="scientific">Auricularia subglabra (strain TFB-10046 / SS5)</name>
    <name type="common">White-rot fungus</name>
    <name type="synonym">Auricularia delicata (strain TFB10046)</name>
    <dbReference type="NCBI Taxonomy" id="717982"/>
    <lineage>
        <taxon>Eukaryota</taxon>
        <taxon>Fungi</taxon>
        <taxon>Dikarya</taxon>
        <taxon>Basidiomycota</taxon>
        <taxon>Agaricomycotina</taxon>
        <taxon>Agaricomycetes</taxon>
        <taxon>Auriculariales</taxon>
        <taxon>Auriculariaceae</taxon>
        <taxon>Auricularia</taxon>
    </lineage>
</organism>